<evidence type="ECO:0000313" key="1">
    <source>
        <dbReference type="EMBL" id="TNN28617.1"/>
    </source>
</evidence>
<dbReference type="AlphaFoldDB" id="A0A4Z2EI38"/>
<organism evidence="1 2">
    <name type="scientific">Liparis tanakae</name>
    <name type="common">Tanaka's snailfish</name>
    <dbReference type="NCBI Taxonomy" id="230148"/>
    <lineage>
        <taxon>Eukaryota</taxon>
        <taxon>Metazoa</taxon>
        <taxon>Chordata</taxon>
        <taxon>Craniata</taxon>
        <taxon>Vertebrata</taxon>
        <taxon>Euteleostomi</taxon>
        <taxon>Actinopterygii</taxon>
        <taxon>Neopterygii</taxon>
        <taxon>Teleostei</taxon>
        <taxon>Neoteleostei</taxon>
        <taxon>Acanthomorphata</taxon>
        <taxon>Eupercaria</taxon>
        <taxon>Perciformes</taxon>
        <taxon>Cottioidei</taxon>
        <taxon>Cottales</taxon>
        <taxon>Liparidae</taxon>
        <taxon>Liparis</taxon>
    </lineage>
</organism>
<dbReference type="EMBL" id="SRLO01006677">
    <property type="protein sequence ID" value="TNN28617.1"/>
    <property type="molecule type" value="Genomic_DNA"/>
</dbReference>
<gene>
    <name evidence="1" type="ORF">EYF80_061235</name>
</gene>
<reference evidence="1 2" key="1">
    <citation type="submission" date="2019-03" db="EMBL/GenBank/DDBJ databases">
        <title>First draft genome of Liparis tanakae, snailfish: a comprehensive survey of snailfish specific genes.</title>
        <authorList>
            <person name="Kim W."/>
            <person name="Song I."/>
            <person name="Jeong J.-H."/>
            <person name="Kim D."/>
            <person name="Kim S."/>
            <person name="Ryu S."/>
            <person name="Song J.Y."/>
            <person name="Lee S.K."/>
        </authorList>
    </citation>
    <scope>NUCLEOTIDE SEQUENCE [LARGE SCALE GENOMIC DNA]</scope>
    <source>
        <tissue evidence="1">Muscle</tissue>
    </source>
</reference>
<protein>
    <submittedName>
        <fullName evidence="1">Uncharacterized protein</fullName>
    </submittedName>
</protein>
<name>A0A4Z2EI38_9TELE</name>
<dbReference type="Proteomes" id="UP000314294">
    <property type="component" value="Unassembled WGS sequence"/>
</dbReference>
<comment type="caution">
    <text evidence="1">The sequence shown here is derived from an EMBL/GenBank/DDBJ whole genome shotgun (WGS) entry which is preliminary data.</text>
</comment>
<evidence type="ECO:0000313" key="2">
    <source>
        <dbReference type="Proteomes" id="UP000314294"/>
    </source>
</evidence>
<proteinExistence type="predicted"/>
<accession>A0A4Z2EI38</accession>
<sequence>MKQEIISHRQFPSRNFGVFLGGMRAAHDATHSPPQAAAEEAVGFTSALAPGAPEIIRPTVKKLLWCANICGQKE</sequence>
<keyword evidence="2" id="KW-1185">Reference proteome</keyword>